<proteinExistence type="evidence at transcript level"/>
<keyword evidence="2" id="KW-0732">Signal</keyword>
<reference evidence="3" key="1">
    <citation type="submission" date="2012-05" db="EMBL/GenBank/DDBJ databases">
        <authorList>
            <person name="Krishnakumar V."/>
            <person name="Cheung F."/>
            <person name="Xiao Y."/>
            <person name="Chan A."/>
            <person name="Moskal W.A."/>
            <person name="Town C.D."/>
        </authorList>
    </citation>
    <scope>NUCLEOTIDE SEQUENCE</scope>
</reference>
<protein>
    <submittedName>
        <fullName evidence="3">Uncharacterized protein</fullName>
    </submittedName>
</protein>
<keyword evidence="1" id="KW-1133">Transmembrane helix</keyword>
<keyword evidence="1" id="KW-0472">Membrane</keyword>
<feature type="signal peptide" evidence="2">
    <location>
        <begin position="1"/>
        <end position="17"/>
    </location>
</feature>
<name>I3SKP3_LOTJA</name>
<evidence type="ECO:0000256" key="1">
    <source>
        <dbReference type="SAM" id="Phobius"/>
    </source>
</evidence>
<evidence type="ECO:0000313" key="3">
    <source>
        <dbReference type="EMBL" id="AFK40835.1"/>
    </source>
</evidence>
<evidence type="ECO:0000256" key="2">
    <source>
        <dbReference type="SAM" id="SignalP"/>
    </source>
</evidence>
<feature type="chain" id="PRO_5003679515" evidence="2">
    <location>
        <begin position="18"/>
        <end position="94"/>
    </location>
</feature>
<keyword evidence="1" id="KW-0812">Transmembrane</keyword>
<dbReference type="EMBL" id="BT141041">
    <property type="protein sequence ID" value="AFK40835.1"/>
    <property type="molecule type" value="mRNA"/>
</dbReference>
<sequence length="94" mass="10772">MFLLQLWLLNGVERVSAWCGVCLILQEHMHQVQFSLTKLILCAILGGKPLLLHPLHVVVFGTCLCFPKTIFHLILFFCGLYIPRLCLVHKVMEI</sequence>
<accession>I3SKP3</accession>
<dbReference type="AlphaFoldDB" id="I3SKP3"/>
<organism evidence="3">
    <name type="scientific">Lotus japonicus</name>
    <name type="common">Lotus corniculatus var. japonicus</name>
    <dbReference type="NCBI Taxonomy" id="34305"/>
    <lineage>
        <taxon>Eukaryota</taxon>
        <taxon>Viridiplantae</taxon>
        <taxon>Streptophyta</taxon>
        <taxon>Embryophyta</taxon>
        <taxon>Tracheophyta</taxon>
        <taxon>Spermatophyta</taxon>
        <taxon>Magnoliopsida</taxon>
        <taxon>eudicotyledons</taxon>
        <taxon>Gunneridae</taxon>
        <taxon>Pentapetalae</taxon>
        <taxon>rosids</taxon>
        <taxon>fabids</taxon>
        <taxon>Fabales</taxon>
        <taxon>Fabaceae</taxon>
        <taxon>Papilionoideae</taxon>
        <taxon>50 kb inversion clade</taxon>
        <taxon>NPAAA clade</taxon>
        <taxon>Hologalegina</taxon>
        <taxon>robinioid clade</taxon>
        <taxon>Loteae</taxon>
        <taxon>Lotus</taxon>
    </lineage>
</organism>
<feature type="transmembrane region" description="Helical" evidence="1">
    <location>
        <begin position="57"/>
        <end position="82"/>
    </location>
</feature>